<keyword evidence="5" id="KW-0560">Oxidoreductase</keyword>
<keyword evidence="8" id="KW-1185">Reference proteome</keyword>
<sequence length="575" mass="62210">MVTQSFDIYHAGDKRRVVGRAQIDCADSRLTPTAVHEGLPFVRANCKDIPAQMCMTVTLVCATIVATGPIPDRRQTAMGFSRREFITAGAAVGASLVLASCSDSAPSVIKDLQGRLTGSVLVPGDSRFAEENLPANDRYEPVIPAAIALCETPEDVQACVQWCTREGVQPVARGGGHNYIGASTTTGLLIKTSAMNKVVVDAKAQTVTVESGAVNANLLSALRGGSLMVPIGTCPSVGVAGLTLGGGIGDNSRWAGMTCDHLESTRLVLANGDFVEASATVNPDLFWALRGAAGGNFGINTSLTFRLLEIPKKTITVYGMRFSGKEAIVPAWSAFDRLMLAAPDELSGFTGITNVRPLGADNTPAPGYPVSFPTLSVDGCFQGDEKTAREVLQPVLGCNPTDVIFGEMDYWSAQLNWLAVGEMPKHGMEECSRFTNVPISLDHLAELVDRVKAAPGRTEDANAEVRLMCWSGGRANRIAGDAMAYVHRSDNHLLRPAVWWRDQPDSMQRDLLDWTADTFRFISDFTQPGSFQNWPYSAQMDWQQAYYGANFDRLRKIKQKYDPGNLFRYAQSIPV</sequence>
<keyword evidence="4" id="KW-0274">FAD</keyword>
<name>A0ABX2JQZ6_9MYCO</name>
<evidence type="ECO:0000256" key="5">
    <source>
        <dbReference type="ARBA" id="ARBA00023002"/>
    </source>
</evidence>
<dbReference type="Gene3D" id="3.40.462.20">
    <property type="match status" value="1"/>
</dbReference>
<dbReference type="Proteomes" id="UP000708347">
    <property type="component" value="Unassembled WGS sequence"/>
</dbReference>
<feature type="domain" description="FAD-binding PCMH-type" evidence="6">
    <location>
        <begin position="139"/>
        <end position="310"/>
    </location>
</feature>
<dbReference type="InterPro" id="IPR006094">
    <property type="entry name" value="Oxid_FAD_bind_N"/>
</dbReference>
<dbReference type="Gene3D" id="3.30.465.10">
    <property type="match status" value="1"/>
</dbReference>
<reference evidence="7 8" key="1">
    <citation type="submission" date="2019-05" db="EMBL/GenBank/DDBJ databases">
        <title>Mycolicibacterium sphagni ENV482 genome assembly.</title>
        <authorList>
            <person name="Chen W."/>
            <person name="Faulkner N.W."/>
            <person name="Hyman M.R."/>
        </authorList>
    </citation>
    <scope>NUCLEOTIDE SEQUENCE [LARGE SCALE GENOMIC DNA]</scope>
    <source>
        <strain evidence="7 8">ENV482</strain>
    </source>
</reference>
<dbReference type="InterPro" id="IPR036318">
    <property type="entry name" value="FAD-bd_PCMH-like_sf"/>
</dbReference>
<accession>A0ABX2JQZ6</accession>
<dbReference type="InterPro" id="IPR016169">
    <property type="entry name" value="FAD-bd_PCMH_sub2"/>
</dbReference>
<gene>
    <name evidence="7" type="ORF">FEG63_11195</name>
</gene>
<evidence type="ECO:0000256" key="4">
    <source>
        <dbReference type="ARBA" id="ARBA00022827"/>
    </source>
</evidence>
<dbReference type="SUPFAM" id="SSF56176">
    <property type="entry name" value="FAD-binding/transporter-associated domain-like"/>
    <property type="match status" value="1"/>
</dbReference>
<evidence type="ECO:0000256" key="1">
    <source>
        <dbReference type="ARBA" id="ARBA00001974"/>
    </source>
</evidence>
<dbReference type="EMBL" id="VBSB01000007">
    <property type="protein sequence ID" value="NTY60111.1"/>
    <property type="molecule type" value="Genomic_DNA"/>
</dbReference>
<proteinExistence type="inferred from homology"/>
<comment type="caution">
    <text evidence="7">The sequence shown here is derived from an EMBL/GenBank/DDBJ whole genome shotgun (WGS) entry which is preliminary data.</text>
</comment>
<dbReference type="SUPFAM" id="SSF55103">
    <property type="entry name" value="FAD-linked oxidases, C-terminal domain"/>
    <property type="match status" value="1"/>
</dbReference>
<dbReference type="Pfam" id="PF01565">
    <property type="entry name" value="FAD_binding_4"/>
    <property type="match status" value="1"/>
</dbReference>
<evidence type="ECO:0000256" key="3">
    <source>
        <dbReference type="ARBA" id="ARBA00022630"/>
    </source>
</evidence>
<dbReference type="InterPro" id="IPR050416">
    <property type="entry name" value="FAD-linked_Oxidoreductase"/>
</dbReference>
<dbReference type="PANTHER" id="PTHR42973:SF39">
    <property type="entry name" value="FAD-BINDING PCMH-TYPE DOMAIN-CONTAINING PROTEIN"/>
    <property type="match status" value="1"/>
</dbReference>
<evidence type="ECO:0000313" key="8">
    <source>
        <dbReference type="Proteomes" id="UP000708347"/>
    </source>
</evidence>
<dbReference type="InterPro" id="IPR016166">
    <property type="entry name" value="FAD-bd_PCMH"/>
</dbReference>
<evidence type="ECO:0000256" key="2">
    <source>
        <dbReference type="ARBA" id="ARBA00005466"/>
    </source>
</evidence>
<dbReference type="InterPro" id="IPR016164">
    <property type="entry name" value="FAD-linked_Oxase-like_C"/>
</dbReference>
<dbReference type="InterPro" id="IPR012951">
    <property type="entry name" value="BBE"/>
</dbReference>
<evidence type="ECO:0000259" key="6">
    <source>
        <dbReference type="PROSITE" id="PS51387"/>
    </source>
</evidence>
<evidence type="ECO:0000313" key="7">
    <source>
        <dbReference type="EMBL" id="NTY60111.1"/>
    </source>
</evidence>
<comment type="similarity">
    <text evidence="2">Belongs to the oxygen-dependent FAD-linked oxidoreductase family.</text>
</comment>
<dbReference type="PROSITE" id="PS51387">
    <property type="entry name" value="FAD_PCMH"/>
    <property type="match status" value="1"/>
</dbReference>
<comment type="cofactor">
    <cofactor evidence="1">
        <name>FAD</name>
        <dbReference type="ChEBI" id="CHEBI:57692"/>
    </cofactor>
</comment>
<dbReference type="PANTHER" id="PTHR42973">
    <property type="entry name" value="BINDING OXIDOREDUCTASE, PUTATIVE (AFU_ORTHOLOGUE AFUA_1G17690)-RELATED"/>
    <property type="match status" value="1"/>
</dbReference>
<dbReference type="Pfam" id="PF08031">
    <property type="entry name" value="BBE"/>
    <property type="match status" value="1"/>
</dbReference>
<organism evidence="7 8">
    <name type="scientific">Mycolicibacterium sphagni</name>
    <dbReference type="NCBI Taxonomy" id="1786"/>
    <lineage>
        <taxon>Bacteria</taxon>
        <taxon>Bacillati</taxon>
        <taxon>Actinomycetota</taxon>
        <taxon>Actinomycetes</taxon>
        <taxon>Mycobacteriales</taxon>
        <taxon>Mycobacteriaceae</taxon>
        <taxon>Mycolicibacterium</taxon>
    </lineage>
</organism>
<protein>
    <submittedName>
        <fullName evidence="7">FAD-binding oxidoreductase</fullName>
    </submittedName>
</protein>
<keyword evidence="3" id="KW-0285">Flavoprotein</keyword>